<sequence length="343" mass="36290">MSQPSSLDPLFDSALSRSLDEHDRNLWRAIREQAIGGKRFRPRLLLSVYRALGGTDELSAGFVADAVELFHTTFVIHDDVIDGDQLRRGKPNVTGTFSARAIAAGAPQAQAHRYGETAGILAGDLALAGAMRNIAMCGAKPDVMSRLLDLVDLVLHRSAAGELADVRVSFTGADLSDVLDIAAWKTSAYSFELPMQAAAILAEADEHVISDLGQAGRDVGIAFQLLDDLDGVFASPDQTGKDPLSDLREGKFTALMVFARSTSQWDDLSPYVGRADLTLAEAGRARTLLTESGARDSVLALAGDYRRSALASAARLPGDASDVVTAAIDQILGTQASAHGVAS</sequence>
<evidence type="ECO:0000256" key="1">
    <source>
        <dbReference type="ARBA" id="ARBA00001946"/>
    </source>
</evidence>
<gene>
    <name evidence="7" type="ORF">JVW63_05015</name>
</gene>
<dbReference type="PANTHER" id="PTHR12001">
    <property type="entry name" value="GERANYLGERANYL PYROPHOSPHATE SYNTHASE"/>
    <property type="match status" value="1"/>
</dbReference>
<dbReference type="PROSITE" id="PS00723">
    <property type="entry name" value="POLYPRENYL_SYNTHASE_1"/>
    <property type="match status" value="1"/>
</dbReference>
<dbReference type="RefSeq" id="WP_187996377.1">
    <property type="nucleotide sequence ID" value="NZ_JACEXG010000002.1"/>
</dbReference>
<evidence type="ECO:0000313" key="8">
    <source>
        <dbReference type="Proteomes" id="UP000705983"/>
    </source>
</evidence>
<dbReference type="SFLD" id="SFLDS00005">
    <property type="entry name" value="Isoprenoid_Synthase_Type_I"/>
    <property type="match status" value="1"/>
</dbReference>
<keyword evidence="8" id="KW-1185">Reference proteome</keyword>
<proteinExistence type="inferred from homology"/>
<dbReference type="Gene3D" id="1.10.600.10">
    <property type="entry name" value="Farnesyl Diphosphate Synthase"/>
    <property type="match status" value="1"/>
</dbReference>
<dbReference type="PROSITE" id="PS00444">
    <property type="entry name" value="POLYPRENYL_SYNTHASE_2"/>
    <property type="match status" value="1"/>
</dbReference>
<dbReference type="Proteomes" id="UP000705983">
    <property type="component" value="Unassembled WGS sequence"/>
</dbReference>
<dbReference type="SUPFAM" id="SSF48576">
    <property type="entry name" value="Terpenoid synthases"/>
    <property type="match status" value="1"/>
</dbReference>
<dbReference type="Pfam" id="PF00348">
    <property type="entry name" value="polyprenyl_synt"/>
    <property type="match status" value="1"/>
</dbReference>
<name>A0ABS2TEI3_9ACTO</name>
<dbReference type="CDD" id="cd00685">
    <property type="entry name" value="Trans_IPPS_HT"/>
    <property type="match status" value="1"/>
</dbReference>
<evidence type="ECO:0000256" key="5">
    <source>
        <dbReference type="ARBA" id="ARBA00022842"/>
    </source>
</evidence>
<dbReference type="InterPro" id="IPR033749">
    <property type="entry name" value="Polyprenyl_synt_CS"/>
</dbReference>
<evidence type="ECO:0000256" key="4">
    <source>
        <dbReference type="ARBA" id="ARBA00022723"/>
    </source>
</evidence>
<dbReference type="PANTHER" id="PTHR12001:SF85">
    <property type="entry name" value="SHORT CHAIN ISOPRENYL DIPHOSPHATE SYNTHASE"/>
    <property type="match status" value="1"/>
</dbReference>
<reference evidence="8" key="1">
    <citation type="submission" date="2021-02" db="EMBL/GenBank/DDBJ databases">
        <title>Leucobacter sp. CX169.</title>
        <authorList>
            <person name="Cheng Y."/>
        </authorList>
    </citation>
    <scope>NUCLEOTIDE SEQUENCE [LARGE SCALE GENOMIC DNA]</scope>
    <source>
        <strain evidence="8">JY899</strain>
    </source>
</reference>
<accession>A0ABS2TEI3</accession>
<evidence type="ECO:0000256" key="6">
    <source>
        <dbReference type="RuleBase" id="RU004466"/>
    </source>
</evidence>
<dbReference type="InterPro" id="IPR000092">
    <property type="entry name" value="Polyprenyl_synt"/>
</dbReference>
<evidence type="ECO:0000256" key="2">
    <source>
        <dbReference type="ARBA" id="ARBA00006706"/>
    </source>
</evidence>
<keyword evidence="4" id="KW-0479">Metal-binding</keyword>
<dbReference type="InterPro" id="IPR008949">
    <property type="entry name" value="Isoprenoid_synthase_dom_sf"/>
</dbReference>
<comment type="cofactor">
    <cofactor evidence="1">
        <name>Mg(2+)</name>
        <dbReference type="ChEBI" id="CHEBI:18420"/>
    </cofactor>
</comment>
<dbReference type="EMBL" id="JAFFJS010000002">
    <property type="protein sequence ID" value="MBM9433060.1"/>
    <property type="molecule type" value="Genomic_DNA"/>
</dbReference>
<organism evidence="7 8">
    <name type="scientific">Flaviflexus equikiangi</name>
    <dbReference type="NCBI Taxonomy" id="2758573"/>
    <lineage>
        <taxon>Bacteria</taxon>
        <taxon>Bacillati</taxon>
        <taxon>Actinomycetota</taxon>
        <taxon>Actinomycetes</taxon>
        <taxon>Actinomycetales</taxon>
        <taxon>Actinomycetaceae</taxon>
        <taxon>Flaviflexus</taxon>
    </lineage>
</organism>
<evidence type="ECO:0000256" key="3">
    <source>
        <dbReference type="ARBA" id="ARBA00022679"/>
    </source>
</evidence>
<keyword evidence="3 6" id="KW-0808">Transferase</keyword>
<protein>
    <submittedName>
        <fullName evidence="7">Polyprenyl synthetase family protein</fullName>
    </submittedName>
</protein>
<evidence type="ECO:0000313" key="7">
    <source>
        <dbReference type="EMBL" id="MBM9433060.1"/>
    </source>
</evidence>
<comment type="caution">
    <text evidence="7">The sequence shown here is derived from an EMBL/GenBank/DDBJ whole genome shotgun (WGS) entry which is preliminary data.</text>
</comment>
<keyword evidence="5" id="KW-0460">Magnesium</keyword>
<comment type="similarity">
    <text evidence="2 6">Belongs to the FPP/GGPP synthase family.</text>
</comment>